<keyword evidence="4" id="KW-0274">FAD</keyword>
<evidence type="ECO:0000256" key="5">
    <source>
        <dbReference type="ARBA" id="ARBA00023002"/>
    </source>
</evidence>
<dbReference type="InterPro" id="IPR036318">
    <property type="entry name" value="FAD-bd_PCMH-like_sf"/>
</dbReference>
<dbReference type="AlphaFoldDB" id="A0A4R4XEI6"/>
<keyword evidence="8" id="KW-1185">Reference proteome</keyword>
<evidence type="ECO:0000256" key="3">
    <source>
        <dbReference type="ARBA" id="ARBA00022630"/>
    </source>
</evidence>
<keyword evidence="5" id="KW-0560">Oxidoreductase</keyword>
<reference evidence="7 8" key="1">
    <citation type="submission" date="2019-03" db="EMBL/GenBank/DDBJ databases">
        <title>Draft genome sequences of novel Actinobacteria.</title>
        <authorList>
            <person name="Sahin N."/>
            <person name="Ay H."/>
            <person name="Saygin H."/>
        </authorList>
    </citation>
    <scope>NUCLEOTIDE SEQUENCE [LARGE SCALE GENOMIC DNA]</scope>
    <source>
        <strain evidence="7 8">CH32</strain>
    </source>
</reference>
<evidence type="ECO:0000313" key="8">
    <source>
        <dbReference type="Proteomes" id="UP000295302"/>
    </source>
</evidence>
<protein>
    <submittedName>
        <fullName evidence="7">FAD-binding oxidoreductase</fullName>
    </submittedName>
</protein>
<dbReference type="InterPro" id="IPR006093">
    <property type="entry name" value="Oxy_OxRdtase_FAD_BS"/>
</dbReference>
<dbReference type="EMBL" id="SMKQ01000388">
    <property type="protein sequence ID" value="TDD29084.1"/>
    <property type="molecule type" value="Genomic_DNA"/>
</dbReference>
<sequence length="470" mass="49895">MTSYDTTGHASLSSAEAADLAARIAGPVWLPGDDGYQADCATFNLMTPVRPAVAVGATGVADVRAAVRFAAGRDLPVAVLATGHQVVGEAGGAVLINLSRMDAVHVDPGRRLARVEGGARWHQVLDEAGEHGLAGVSGASPTVGVVGYHLGGGHSPILGRTHGYAADHVQAVEIVTADGESRRVTATSERDLFWALRGGKGNFGVVTALEFSLFPVERFYGGGLFFAGEHAAEVLRTWREWTTGLPLETTSSIAFLRRPPLPGVPEPLRGTFVVHVRFSSLLPAEEAERLLAPMRAIAPPVLDTIADTPYRMARTLHMDPPRPAPWVERSSALRDFPGEAADALLREIGPDSGTRLGFVEVRLLDGALARPPAVPNAVSGRNARWALIASGAGAPDQAPVFRAQLAALAGALAPWTQDEMNANLLTASQGTTLDELRAAYGRERYDRLAAIKKRYDPRNLFRVNHNIAPA</sequence>
<accession>A0A4R4XEI6</accession>
<evidence type="ECO:0000256" key="4">
    <source>
        <dbReference type="ARBA" id="ARBA00022827"/>
    </source>
</evidence>
<dbReference type="OrthoDB" id="5169292at2"/>
<gene>
    <name evidence="7" type="ORF">E1286_46635</name>
</gene>
<dbReference type="GO" id="GO:0071949">
    <property type="term" value="F:FAD binding"/>
    <property type="evidence" value="ECO:0007669"/>
    <property type="project" value="InterPro"/>
</dbReference>
<comment type="similarity">
    <text evidence="2">Belongs to the oxygen-dependent FAD-linked oxidoreductase family.</text>
</comment>
<dbReference type="InterPro" id="IPR012951">
    <property type="entry name" value="BBE"/>
</dbReference>
<dbReference type="GO" id="GO:0016491">
    <property type="term" value="F:oxidoreductase activity"/>
    <property type="evidence" value="ECO:0007669"/>
    <property type="project" value="UniProtKB-KW"/>
</dbReference>
<evidence type="ECO:0000259" key="6">
    <source>
        <dbReference type="PROSITE" id="PS51387"/>
    </source>
</evidence>
<proteinExistence type="inferred from homology"/>
<dbReference type="InterPro" id="IPR006094">
    <property type="entry name" value="Oxid_FAD_bind_N"/>
</dbReference>
<dbReference type="Pfam" id="PF01565">
    <property type="entry name" value="FAD_binding_4"/>
    <property type="match status" value="1"/>
</dbReference>
<organism evidence="7 8">
    <name type="scientific">Nonomuraea terrae</name>
    <dbReference type="NCBI Taxonomy" id="2530383"/>
    <lineage>
        <taxon>Bacteria</taxon>
        <taxon>Bacillati</taxon>
        <taxon>Actinomycetota</taxon>
        <taxon>Actinomycetes</taxon>
        <taxon>Streptosporangiales</taxon>
        <taxon>Streptosporangiaceae</taxon>
        <taxon>Nonomuraea</taxon>
    </lineage>
</organism>
<dbReference type="SUPFAM" id="SSF56176">
    <property type="entry name" value="FAD-binding/transporter-associated domain-like"/>
    <property type="match status" value="1"/>
</dbReference>
<dbReference type="Gene3D" id="3.30.43.10">
    <property type="entry name" value="Uridine Diphospho-n-acetylenolpyruvylglucosamine Reductase, domain 2"/>
    <property type="match status" value="1"/>
</dbReference>
<dbReference type="InterPro" id="IPR016167">
    <property type="entry name" value="FAD-bd_PCMH_sub1"/>
</dbReference>
<comment type="caution">
    <text evidence="7">The sequence shown here is derived from an EMBL/GenBank/DDBJ whole genome shotgun (WGS) entry which is preliminary data.</text>
</comment>
<dbReference type="PROSITE" id="PS51387">
    <property type="entry name" value="FAD_PCMH"/>
    <property type="match status" value="1"/>
</dbReference>
<evidence type="ECO:0000256" key="1">
    <source>
        <dbReference type="ARBA" id="ARBA00001974"/>
    </source>
</evidence>
<name>A0A4R4XEI6_9ACTN</name>
<dbReference type="PANTHER" id="PTHR42973:SF39">
    <property type="entry name" value="FAD-BINDING PCMH-TYPE DOMAIN-CONTAINING PROTEIN"/>
    <property type="match status" value="1"/>
</dbReference>
<dbReference type="PROSITE" id="PS00862">
    <property type="entry name" value="OX2_COVAL_FAD"/>
    <property type="match status" value="1"/>
</dbReference>
<dbReference type="InterPro" id="IPR016169">
    <property type="entry name" value="FAD-bd_PCMH_sub2"/>
</dbReference>
<dbReference type="PANTHER" id="PTHR42973">
    <property type="entry name" value="BINDING OXIDOREDUCTASE, PUTATIVE (AFU_ORTHOLOGUE AFUA_1G17690)-RELATED"/>
    <property type="match status" value="1"/>
</dbReference>
<dbReference type="Gene3D" id="3.30.465.10">
    <property type="match status" value="1"/>
</dbReference>
<dbReference type="Pfam" id="PF08031">
    <property type="entry name" value="BBE"/>
    <property type="match status" value="1"/>
</dbReference>
<feature type="domain" description="FAD-binding PCMH-type" evidence="6">
    <location>
        <begin position="46"/>
        <end position="216"/>
    </location>
</feature>
<dbReference type="Gene3D" id="3.40.462.20">
    <property type="match status" value="1"/>
</dbReference>
<dbReference type="RefSeq" id="WP_132623754.1">
    <property type="nucleotide sequence ID" value="NZ_SMKQ01000388.1"/>
</dbReference>
<evidence type="ECO:0000256" key="2">
    <source>
        <dbReference type="ARBA" id="ARBA00005466"/>
    </source>
</evidence>
<dbReference type="InterPro" id="IPR050416">
    <property type="entry name" value="FAD-linked_Oxidoreductase"/>
</dbReference>
<evidence type="ECO:0000313" key="7">
    <source>
        <dbReference type="EMBL" id="TDD29084.1"/>
    </source>
</evidence>
<dbReference type="InterPro" id="IPR016166">
    <property type="entry name" value="FAD-bd_PCMH"/>
</dbReference>
<comment type="cofactor">
    <cofactor evidence="1">
        <name>FAD</name>
        <dbReference type="ChEBI" id="CHEBI:57692"/>
    </cofactor>
</comment>
<keyword evidence="3" id="KW-0285">Flavoprotein</keyword>
<dbReference type="Proteomes" id="UP000295302">
    <property type="component" value="Unassembled WGS sequence"/>
</dbReference>